<comment type="similarity">
    <text evidence="5">Belongs to the metallo-dependent hydrolases superfamily. Phosphotriesterase family.</text>
</comment>
<comment type="cofactor">
    <cofactor evidence="4">
        <name>a divalent metal cation</name>
        <dbReference type="ChEBI" id="CHEBI:60240"/>
    </cofactor>
    <text evidence="4">Binds 2 divalent metal cations per subunit.</text>
</comment>
<name>A0A2U9PI10_MYCSE</name>
<dbReference type="Gene3D" id="3.20.20.140">
    <property type="entry name" value="Metal-dependent hydrolases"/>
    <property type="match status" value="1"/>
</dbReference>
<dbReference type="AlphaFoldDB" id="A0A2U9PI10"/>
<feature type="binding site" evidence="4">
    <location>
        <position position="24"/>
    </location>
    <ligand>
        <name>Zn(2+)</name>
        <dbReference type="ChEBI" id="CHEBI:29105"/>
        <label>1</label>
    </ligand>
</feature>
<feature type="binding site" description="via carbamate group" evidence="4">
    <location>
        <position position="145"/>
    </location>
    <ligand>
        <name>Zn(2+)</name>
        <dbReference type="ChEBI" id="CHEBI:29105"/>
        <label>2</label>
    </ligand>
</feature>
<evidence type="ECO:0000256" key="2">
    <source>
        <dbReference type="ARBA" id="ARBA00022801"/>
    </source>
</evidence>
<proteinExistence type="inferred from homology"/>
<evidence type="ECO:0000256" key="5">
    <source>
        <dbReference type="PROSITE-ProRule" id="PRU00679"/>
    </source>
</evidence>
<dbReference type="InterPro" id="IPR032466">
    <property type="entry name" value="Metal_Hydrolase"/>
</dbReference>
<feature type="binding site" evidence="4">
    <location>
        <position position="22"/>
    </location>
    <ligand>
        <name>Zn(2+)</name>
        <dbReference type="ChEBI" id="CHEBI:29105"/>
        <label>1</label>
    </ligand>
</feature>
<evidence type="ECO:0000256" key="3">
    <source>
        <dbReference type="PIRSR" id="PIRSR601559-50"/>
    </source>
</evidence>
<dbReference type="SUPFAM" id="SSF51556">
    <property type="entry name" value="Metallo-dependent hydrolases"/>
    <property type="match status" value="1"/>
</dbReference>
<accession>A0A2U9PI10</accession>
<keyword evidence="2" id="KW-0378">Hydrolase</keyword>
<dbReference type="GO" id="GO:0016788">
    <property type="term" value="F:hydrolase activity, acting on ester bonds"/>
    <property type="evidence" value="ECO:0007669"/>
    <property type="project" value="InterPro"/>
</dbReference>
<dbReference type="PROSITE" id="PS51347">
    <property type="entry name" value="PHOSPHOTRIESTERASE_2"/>
    <property type="match status" value="1"/>
</dbReference>
<dbReference type="GeneID" id="93455243"/>
<organism evidence="6 7">
    <name type="scientific">Mycolicibacterium smegmatis (strain MKD8)</name>
    <name type="common">Mycobacterium smegmatis</name>
    <dbReference type="NCBI Taxonomy" id="1214915"/>
    <lineage>
        <taxon>Bacteria</taxon>
        <taxon>Bacillati</taxon>
        <taxon>Actinomycetota</taxon>
        <taxon>Actinomycetes</taxon>
        <taxon>Mycobacteriales</taxon>
        <taxon>Mycobacteriaceae</taxon>
        <taxon>Mycolicibacterium</taxon>
    </lineage>
</organism>
<feature type="binding site" description="via carbamate group" evidence="4">
    <location>
        <position position="145"/>
    </location>
    <ligand>
        <name>Zn(2+)</name>
        <dbReference type="ChEBI" id="CHEBI:29105"/>
        <label>1</label>
    </ligand>
</feature>
<feature type="binding site" evidence="4">
    <location>
        <position position="207"/>
    </location>
    <ligand>
        <name>Zn(2+)</name>
        <dbReference type="ChEBI" id="CHEBI:29105"/>
        <label>2</label>
    </ligand>
</feature>
<reference evidence="7" key="2">
    <citation type="submission" date="2018-03" db="EMBL/GenBank/DDBJ databases">
        <authorList>
            <person name="Derbyshire K."/>
            <person name="Gray T.A."/>
            <person name="Champion M."/>
        </authorList>
    </citation>
    <scope>NUCLEOTIDE SEQUENCE [LARGE SCALE GENOMIC DNA]</scope>
    <source>
        <strain evidence="7">MKD8</strain>
    </source>
</reference>
<dbReference type="GO" id="GO:0008270">
    <property type="term" value="F:zinc ion binding"/>
    <property type="evidence" value="ECO:0007669"/>
    <property type="project" value="InterPro"/>
</dbReference>
<dbReference type="InterPro" id="IPR017947">
    <property type="entry name" value="AryldialkylPase_Zn-BS"/>
</dbReference>
<reference evidence="6 7" key="1">
    <citation type="journal article" date="2013" name="Genome Announc.">
        <title>Draft genome sequence of MKD8, a conjugal recipient Mycobacterium smegmatis strain.</title>
        <authorList>
            <person name="Gray T.A."/>
            <person name="Palumbo M.J."/>
            <person name="Derbyshire K.M."/>
        </authorList>
    </citation>
    <scope>NUCLEOTIDE SEQUENCE [LARGE SCALE GENOMIC DNA]</scope>
    <source>
        <strain evidence="6 7">MKD8</strain>
    </source>
</reference>
<evidence type="ECO:0000256" key="4">
    <source>
        <dbReference type="PIRSR" id="PIRSR601559-51"/>
    </source>
</evidence>
<dbReference type="PANTHER" id="PTHR10819:SF3">
    <property type="entry name" value="PHOSPHOTRIESTERASE-RELATED PROTEIN"/>
    <property type="match status" value="1"/>
</dbReference>
<evidence type="ECO:0000313" key="7">
    <source>
        <dbReference type="Proteomes" id="UP000011200"/>
    </source>
</evidence>
<dbReference type="Pfam" id="PF02126">
    <property type="entry name" value="PTE"/>
    <property type="match status" value="1"/>
</dbReference>
<dbReference type="RefSeq" id="WP_003891674.1">
    <property type="nucleotide sequence ID" value="NZ_CP027541.1"/>
</dbReference>
<dbReference type="PANTHER" id="PTHR10819">
    <property type="entry name" value="PHOSPHOTRIESTERASE-RELATED"/>
    <property type="match status" value="1"/>
</dbReference>
<protein>
    <submittedName>
        <fullName evidence="6">Putative phosphotriesterase</fullName>
    </submittedName>
</protein>
<feature type="modified residue" description="N6-carboxylysine" evidence="3 5">
    <location>
        <position position="145"/>
    </location>
</feature>
<dbReference type="Proteomes" id="UP000011200">
    <property type="component" value="Chromosome"/>
</dbReference>
<evidence type="ECO:0000313" key="6">
    <source>
        <dbReference type="EMBL" id="AWT51338.1"/>
    </source>
</evidence>
<feature type="binding site" evidence="4">
    <location>
        <position position="178"/>
    </location>
    <ligand>
        <name>Zn(2+)</name>
        <dbReference type="ChEBI" id="CHEBI:29105"/>
        <label>2</label>
    </ligand>
</feature>
<keyword evidence="1 4" id="KW-0479">Metal-binding</keyword>
<dbReference type="CDD" id="cd00530">
    <property type="entry name" value="PTE"/>
    <property type="match status" value="1"/>
</dbReference>
<dbReference type="PROSITE" id="PS01322">
    <property type="entry name" value="PHOSPHOTRIESTERASE_1"/>
    <property type="match status" value="1"/>
</dbReference>
<gene>
    <name evidence="6" type="ORF">D806_003440</name>
</gene>
<dbReference type="InterPro" id="IPR001559">
    <property type="entry name" value="Phosphotriesterase"/>
</dbReference>
<sequence length="325" mass="35807">MPTVNTAAGAIDTADLGVTLMHEHVFIMTTEVMLNHPESWGDEHRREADAIVRLGELKARGVDTIVDLTVIGLGRYIPRIARIAEATELNIVVATGLYTYNDIPMTFHFRGPGTALDGDEPMAEMFVRDIEKGIADTGIKAAILKCATDEPGVTPGVERVLRAVAAAHRQTGVPISTHTHAATRRGLEQQRVFAEEGVDLTRVIIGHCGDTTDIGYLEELIANGSYIGMDRFGVDVFLPFEQRVATVATMCERGHAERMVLSHDTWCYFDALPDELTTAALPNSHYLHIHNDVIPALRQRGVTDEQITTMLVDNPRRIFEHKGGY</sequence>
<dbReference type="EMBL" id="CP027541">
    <property type="protein sequence ID" value="AWT51338.1"/>
    <property type="molecule type" value="Genomic_DNA"/>
</dbReference>
<feature type="binding site" evidence="4">
    <location>
        <position position="264"/>
    </location>
    <ligand>
        <name>Zn(2+)</name>
        <dbReference type="ChEBI" id="CHEBI:29105"/>
        <label>1</label>
    </ligand>
</feature>
<evidence type="ECO:0000256" key="1">
    <source>
        <dbReference type="ARBA" id="ARBA00022723"/>
    </source>
</evidence>